<dbReference type="HOGENOM" id="CLU_017595_4_1_1"/>
<evidence type="ECO:0000259" key="1">
    <source>
        <dbReference type="PROSITE" id="PS51718"/>
    </source>
</evidence>
<dbReference type="InterPro" id="IPR045063">
    <property type="entry name" value="Dynamin_N"/>
</dbReference>
<dbReference type="GO" id="GO:0005525">
    <property type="term" value="F:GTP binding"/>
    <property type="evidence" value="ECO:0007669"/>
    <property type="project" value="InterPro"/>
</dbReference>
<dbReference type="GO" id="GO:0006897">
    <property type="term" value="P:endocytosis"/>
    <property type="evidence" value="ECO:0000318"/>
    <property type="project" value="GO_Central"/>
</dbReference>
<dbReference type="InterPro" id="IPR051943">
    <property type="entry name" value="TRAFAC_Dynamin-like_GTPase"/>
</dbReference>
<dbReference type="GO" id="GO:0030674">
    <property type="term" value="F:protein-macromolecule adaptor activity"/>
    <property type="evidence" value="ECO:0000318"/>
    <property type="project" value="GO_Central"/>
</dbReference>
<dbReference type="GO" id="GO:0005737">
    <property type="term" value="C:cytoplasm"/>
    <property type="evidence" value="ECO:0000318"/>
    <property type="project" value="GO_Central"/>
</dbReference>
<dbReference type="SUPFAM" id="SSF52540">
    <property type="entry name" value="P-loop containing nucleoside triphosphate hydrolases"/>
    <property type="match status" value="1"/>
</dbReference>
<dbReference type="GO" id="GO:0005886">
    <property type="term" value="C:plasma membrane"/>
    <property type="evidence" value="ECO:0000318"/>
    <property type="project" value="GO_Central"/>
</dbReference>
<dbReference type="OMA" id="HAILVRN"/>
<evidence type="ECO:0000313" key="3">
    <source>
        <dbReference type="Proteomes" id="UP000000305"/>
    </source>
</evidence>
<name>E9H2D5_DAPPU</name>
<organism evidence="2 3">
    <name type="scientific">Daphnia pulex</name>
    <name type="common">Water flea</name>
    <dbReference type="NCBI Taxonomy" id="6669"/>
    <lineage>
        <taxon>Eukaryota</taxon>
        <taxon>Metazoa</taxon>
        <taxon>Ecdysozoa</taxon>
        <taxon>Arthropoda</taxon>
        <taxon>Crustacea</taxon>
        <taxon>Branchiopoda</taxon>
        <taxon>Diplostraca</taxon>
        <taxon>Cladocera</taxon>
        <taxon>Anomopoda</taxon>
        <taxon>Daphniidae</taxon>
        <taxon>Daphnia</taxon>
    </lineage>
</organism>
<dbReference type="PhylomeDB" id="E9H2D5"/>
<dbReference type="Gene3D" id="3.40.50.300">
    <property type="entry name" value="P-loop containing nucleotide triphosphate hydrolases"/>
    <property type="match status" value="1"/>
</dbReference>
<dbReference type="Gene3D" id="1.10.268.20">
    <property type="match status" value="1"/>
</dbReference>
<dbReference type="KEGG" id="dpx:DAPPUDRAFT_307451"/>
<dbReference type="AlphaFoldDB" id="E9H2D5"/>
<feature type="domain" description="Dynamin-type G" evidence="1">
    <location>
        <begin position="44"/>
        <end position="287"/>
    </location>
</feature>
<keyword evidence="3" id="KW-1185">Reference proteome</keyword>
<dbReference type="GO" id="GO:0016197">
    <property type="term" value="P:endosomal transport"/>
    <property type="evidence" value="ECO:0000318"/>
    <property type="project" value="GO_Central"/>
</dbReference>
<dbReference type="PANTHER" id="PTHR43681:SF1">
    <property type="entry name" value="SARCALUMENIN"/>
    <property type="match status" value="1"/>
</dbReference>
<evidence type="ECO:0000313" key="2">
    <source>
        <dbReference type="EMBL" id="EFX74164.1"/>
    </source>
</evidence>
<protein>
    <recommendedName>
        <fullName evidence="1">Dynamin-type G domain-containing protein</fullName>
    </recommendedName>
</protein>
<proteinExistence type="predicted"/>
<dbReference type="InterPro" id="IPR030381">
    <property type="entry name" value="G_DYNAMIN_dom"/>
</dbReference>
<dbReference type="eggNOG" id="KOG1954">
    <property type="taxonomic scope" value="Eukaryota"/>
</dbReference>
<accession>E9H2D5</accession>
<dbReference type="PROSITE" id="PS51718">
    <property type="entry name" value="G_DYNAMIN_2"/>
    <property type="match status" value="1"/>
</dbReference>
<dbReference type="STRING" id="6669.E9H2D5"/>
<reference evidence="2 3" key="1">
    <citation type="journal article" date="2011" name="Science">
        <title>The ecoresponsive genome of Daphnia pulex.</title>
        <authorList>
            <person name="Colbourne J.K."/>
            <person name="Pfrender M.E."/>
            <person name="Gilbert D."/>
            <person name="Thomas W.K."/>
            <person name="Tucker A."/>
            <person name="Oakley T.H."/>
            <person name="Tokishita S."/>
            <person name="Aerts A."/>
            <person name="Arnold G.J."/>
            <person name="Basu M.K."/>
            <person name="Bauer D.J."/>
            <person name="Caceres C.E."/>
            <person name="Carmel L."/>
            <person name="Casola C."/>
            <person name="Choi J.H."/>
            <person name="Detter J.C."/>
            <person name="Dong Q."/>
            <person name="Dusheyko S."/>
            <person name="Eads B.D."/>
            <person name="Frohlich T."/>
            <person name="Geiler-Samerotte K.A."/>
            <person name="Gerlach D."/>
            <person name="Hatcher P."/>
            <person name="Jogdeo S."/>
            <person name="Krijgsveld J."/>
            <person name="Kriventseva E.V."/>
            <person name="Kultz D."/>
            <person name="Laforsch C."/>
            <person name="Lindquist E."/>
            <person name="Lopez J."/>
            <person name="Manak J.R."/>
            <person name="Muller J."/>
            <person name="Pangilinan J."/>
            <person name="Patwardhan R.P."/>
            <person name="Pitluck S."/>
            <person name="Pritham E.J."/>
            <person name="Rechtsteiner A."/>
            <person name="Rho M."/>
            <person name="Rogozin I.B."/>
            <person name="Sakarya O."/>
            <person name="Salamov A."/>
            <person name="Schaack S."/>
            <person name="Shapiro H."/>
            <person name="Shiga Y."/>
            <person name="Skalitzky C."/>
            <person name="Smith Z."/>
            <person name="Souvorov A."/>
            <person name="Sung W."/>
            <person name="Tang Z."/>
            <person name="Tsuchiya D."/>
            <person name="Tu H."/>
            <person name="Vos H."/>
            <person name="Wang M."/>
            <person name="Wolf Y.I."/>
            <person name="Yamagata H."/>
            <person name="Yamada T."/>
            <person name="Ye Y."/>
            <person name="Shaw J.R."/>
            <person name="Andrews J."/>
            <person name="Crease T.J."/>
            <person name="Tang H."/>
            <person name="Lucas S.M."/>
            <person name="Robertson H.M."/>
            <person name="Bork P."/>
            <person name="Koonin E.V."/>
            <person name="Zdobnov E.M."/>
            <person name="Grigoriev I.V."/>
            <person name="Lynch M."/>
            <person name="Boore J.L."/>
        </authorList>
    </citation>
    <scope>NUCLEOTIDE SEQUENCE [LARGE SCALE GENOMIC DNA]</scope>
</reference>
<gene>
    <name evidence="2" type="ORF">DAPPUDRAFT_307451</name>
</gene>
<sequence length="412" mass="47006">MMRDGIVLNVLKDVKKLVENSVRSLEGIFKYNDVSNRNFGDSEIFSKPLVLFLGPWSGGKSSIVNYLLGTEYTQNALKTGAEPSATFFQILMHGESEEMLDGTQLAADWTFSGLQKFGQAFIDRLRGKRLPNQLLEKVNIVEVPGILEVRKQVDRPYPFNDVVQWFIDRADIIFVVYDPTKLDTGLEHEALFDQLKGRQNQVRVLLNKADSVTQEELLLIQNNLVWNLSPLMASSLPPTLYAGSYWSKPYKPDAPVRLLKSHETHMLQDLRDTIDSVVENTIAEARRHAVRVRNHAKMVDCYLTTFLNHKGFFGNKKAVADDIIENPHNYHIFEGLSTLSNISRYDLPDSEVYKDFFRLHPLYDFKPLASTCTFFRGCPLDKLDTAIAYELPELVGKYKKRLQSIVSKKSGH</sequence>
<dbReference type="OrthoDB" id="422720at2759"/>
<dbReference type="InterPro" id="IPR027417">
    <property type="entry name" value="P-loop_NTPase"/>
</dbReference>
<dbReference type="Pfam" id="PF00350">
    <property type="entry name" value="Dynamin_N"/>
    <property type="match status" value="1"/>
</dbReference>
<dbReference type="Proteomes" id="UP000000305">
    <property type="component" value="Unassembled WGS sequence"/>
</dbReference>
<dbReference type="InParanoid" id="E9H2D5"/>
<dbReference type="PANTHER" id="PTHR43681">
    <property type="entry name" value="TRANSMEMBRANE GTPASE FZO"/>
    <property type="match status" value="1"/>
</dbReference>
<dbReference type="EMBL" id="GL732585">
    <property type="protein sequence ID" value="EFX74164.1"/>
    <property type="molecule type" value="Genomic_DNA"/>
</dbReference>